<keyword evidence="2" id="KW-0813">Transport</keyword>
<dbReference type="InterPro" id="IPR046342">
    <property type="entry name" value="CBS_dom_sf"/>
</dbReference>
<keyword evidence="8" id="KW-0868">Chloride</keyword>
<protein>
    <submittedName>
        <fullName evidence="13">CIC family chloride channel protein</fullName>
    </submittedName>
</protein>
<dbReference type="CDD" id="cd00400">
    <property type="entry name" value="Voltage_gated_ClC"/>
    <property type="match status" value="1"/>
</dbReference>
<evidence type="ECO:0000256" key="8">
    <source>
        <dbReference type="ARBA" id="ARBA00023214"/>
    </source>
</evidence>
<evidence type="ECO:0000256" key="2">
    <source>
        <dbReference type="ARBA" id="ARBA00022448"/>
    </source>
</evidence>
<dbReference type="Proteomes" id="UP001185092">
    <property type="component" value="Unassembled WGS sequence"/>
</dbReference>
<comment type="caution">
    <text evidence="13">The sequence shown here is derived from an EMBL/GenBank/DDBJ whole genome shotgun (WGS) entry which is preliminary data.</text>
</comment>
<keyword evidence="5" id="KW-0406">Ion transport</keyword>
<feature type="transmembrane region" description="Helical" evidence="11">
    <location>
        <begin position="154"/>
        <end position="179"/>
    </location>
</feature>
<keyword evidence="10" id="KW-0129">CBS domain</keyword>
<dbReference type="SUPFAM" id="SSF81340">
    <property type="entry name" value="Clc chloride channel"/>
    <property type="match status" value="1"/>
</dbReference>
<evidence type="ECO:0000313" key="13">
    <source>
        <dbReference type="EMBL" id="MDR6237610.1"/>
    </source>
</evidence>
<evidence type="ECO:0000256" key="5">
    <source>
        <dbReference type="ARBA" id="ARBA00023065"/>
    </source>
</evidence>
<evidence type="ECO:0000256" key="11">
    <source>
        <dbReference type="SAM" id="Phobius"/>
    </source>
</evidence>
<keyword evidence="6 11" id="KW-0472">Membrane</keyword>
<evidence type="ECO:0000256" key="6">
    <source>
        <dbReference type="ARBA" id="ARBA00023136"/>
    </source>
</evidence>
<evidence type="ECO:0000259" key="12">
    <source>
        <dbReference type="PROSITE" id="PS51371"/>
    </source>
</evidence>
<accession>A0AAE4BRB9</accession>
<dbReference type="EMBL" id="JAVDQD010000001">
    <property type="protein sequence ID" value="MDR6237610.1"/>
    <property type="molecule type" value="Genomic_DNA"/>
</dbReference>
<keyword evidence="14" id="KW-1185">Reference proteome</keyword>
<evidence type="ECO:0000256" key="7">
    <source>
        <dbReference type="ARBA" id="ARBA00023173"/>
    </source>
</evidence>
<proteinExistence type="predicted"/>
<dbReference type="PANTHER" id="PTHR43427">
    <property type="entry name" value="CHLORIDE CHANNEL PROTEIN CLC-E"/>
    <property type="match status" value="1"/>
</dbReference>
<feature type="transmembrane region" description="Helical" evidence="11">
    <location>
        <begin position="345"/>
        <end position="369"/>
    </location>
</feature>
<feature type="transmembrane region" description="Helical" evidence="11">
    <location>
        <begin position="262"/>
        <end position="284"/>
    </location>
</feature>
<dbReference type="Gene3D" id="1.10.3080.10">
    <property type="entry name" value="Clc chloride channel"/>
    <property type="match status" value="1"/>
</dbReference>
<dbReference type="GO" id="GO:0034707">
    <property type="term" value="C:chloride channel complex"/>
    <property type="evidence" value="ECO:0007669"/>
    <property type="project" value="UniProtKB-KW"/>
</dbReference>
<dbReference type="InterPro" id="IPR014743">
    <property type="entry name" value="Cl-channel_core"/>
</dbReference>
<feature type="transmembrane region" description="Helical" evidence="11">
    <location>
        <begin position="314"/>
        <end position="333"/>
    </location>
</feature>
<feature type="transmembrane region" description="Helical" evidence="11">
    <location>
        <begin position="409"/>
        <end position="429"/>
    </location>
</feature>
<evidence type="ECO:0000256" key="1">
    <source>
        <dbReference type="ARBA" id="ARBA00004141"/>
    </source>
</evidence>
<dbReference type="SMART" id="SM00116">
    <property type="entry name" value="CBS"/>
    <property type="match status" value="2"/>
</dbReference>
<dbReference type="InterPro" id="IPR001807">
    <property type="entry name" value="ClC"/>
</dbReference>
<dbReference type="PROSITE" id="PS51371">
    <property type="entry name" value="CBS"/>
    <property type="match status" value="2"/>
</dbReference>
<dbReference type="Pfam" id="PF00571">
    <property type="entry name" value="CBS"/>
    <property type="match status" value="2"/>
</dbReference>
<sequence>MLKRFLFWRVKHINNKNFTLLVSGVVGVLAGLAAVVLKESVHFIHNWLQSDTDNIWDDWRYIFFPSIGIILTVILSRYVVKEKLGHGVSGILYNISQKSSKVPPKKQWTSLVFSAITVGFGGSVGLESPIVVTGSAIGSNIGRITHLDYNRRSLLIGCGAAGAISSIFYSPIAGVIFAIECILADVSISSFIPLLISSVCGALVSLGLLGSDVLFSFKLQDPFAASDTPLYILLGVISGFVSLYFTRVTYYVEPRIKRIKNYLLRALIAGLSIGILVFVLPSLYGEGYDSIKMLLNGNALDVFGKYHYLYQGEFAQAFIILSLLAIILLKPVATSLTIGGGGCGGVFAPSMFLGGVTGFFVALTTNFIAGENIASLSNFTLVGMCGVMAGVLHAPLTGIFLIAEITGGYTLFLPLMLVSAISFSTISYFEKYSIYTKKLIERGQLFQDDKDGAVLDKIQLQKIVERDLKTIKSHSTLGDLVELVKVSKRNIFPVIDEEGQLLGIITLDDIREKMFDEEKRCNLVVNTIMHKPPATISPDESMKSAINKFQRTGSWNLPVIKDGKYYGIISKSGIFNAYRNKLKKKTIIT</sequence>
<gene>
    <name evidence="13" type="ORF">HNQ88_000586</name>
</gene>
<keyword evidence="9" id="KW-0407">Ion channel</keyword>
<evidence type="ECO:0000256" key="4">
    <source>
        <dbReference type="ARBA" id="ARBA00022989"/>
    </source>
</evidence>
<dbReference type="PANTHER" id="PTHR43427:SF6">
    <property type="entry name" value="CHLORIDE CHANNEL PROTEIN CLC-E"/>
    <property type="match status" value="1"/>
</dbReference>
<dbReference type="Gene3D" id="3.10.580.10">
    <property type="entry name" value="CBS-domain"/>
    <property type="match status" value="1"/>
</dbReference>
<evidence type="ECO:0000256" key="3">
    <source>
        <dbReference type="ARBA" id="ARBA00022692"/>
    </source>
</evidence>
<comment type="subcellular location">
    <subcellularLocation>
        <location evidence="1">Membrane</location>
        <topology evidence="1">Multi-pass membrane protein</topology>
    </subcellularLocation>
</comment>
<feature type="domain" description="CBS" evidence="12">
    <location>
        <begin position="529"/>
        <end position="584"/>
    </location>
</feature>
<keyword evidence="3 11" id="KW-0812">Transmembrane</keyword>
<dbReference type="SUPFAM" id="SSF54631">
    <property type="entry name" value="CBS-domain pair"/>
    <property type="match status" value="1"/>
</dbReference>
<keyword evidence="7" id="KW-0869">Chloride channel</keyword>
<evidence type="ECO:0000256" key="10">
    <source>
        <dbReference type="PROSITE-ProRule" id="PRU00703"/>
    </source>
</evidence>
<dbReference type="InterPro" id="IPR000644">
    <property type="entry name" value="CBS_dom"/>
</dbReference>
<organism evidence="13 14">
    <name type="scientific">Aureibacter tunicatorum</name>
    <dbReference type="NCBI Taxonomy" id="866807"/>
    <lineage>
        <taxon>Bacteria</taxon>
        <taxon>Pseudomonadati</taxon>
        <taxon>Bacteroidota</taxon>
        <taxon>Cytophagia</taxon>
        <taxon>Cytophagales</taxon>
        <taxon>Persicobacteraceae</taxon>
        <taxon>Aureibacter</taxon>
    </lineage>
</organism>
<dbReference type="AlphaFoldDB" id="A0AAE4BRB9"/>
<feature type="transmembrane region" description="Helical" evidence="11">
    <location>
        <begin position="191"/>
        <end position="210"/>
    </location>
</feature>
<dbReference type="Pfam" id="PF00654">
    <property type="entry name" value="Voltage_CLC"/>
    <property type="match status" value="1"/>
</dbReference>
<feature type="transmembrane region" description="Helical" evidence="11">
    <location>
        <begin position="108"/>
        <end position="126"/>
    </location>
</feature>
<dbReference type="GO" id="GO:0005254">
    <property type="term" value="F:chloride channel activity"/>
    <property type="evidence" value="ECO:0007669"/>
    <property type="project" value="UniProtKB-KW"/>
</dbReference>
<feature type="transmembrane region" description="Helical" evidence="11">
    <location>
        <begin position="62"/>
        <end position="80"/>
    </location>
</feature>
<keyword evidence="4 11" id="KW-1133">Transmembrane helix</keyword>
<dbReference type="RefSeq" id="WP_309937077.1">
    <property type="nucleotide sequence ID" value="NZ_AP025305.1"/>
</dbReference>
<feature type="transmembrane region" description="Helical" evidence="11">
    <location>
        <begin position="230"/>
        <end position="250"/>
    </location>
</feature>
<feature type="domain" description="CBS" evidence="12">
    <location>
        <begin position="464"/>
        <end position="520"/>
    </location>
</feature>
<dbReference type="CDD" id="cd02205">
    <property type="entry name" value="CBS_pair_SF"/>
    <property type="match status" value="1"/>
</dbReference>
<name>A0AAE4BRB9_9BACT</name>
<dbReference type="PRINTS" id="PR00762">
    <property type="entry name" value="CLCHANNEL"/>
</dbReference>
<dbReference type="InterPro" id="IPR050368">
    <property type="entry name" value="ClC-type_chloride_channel"/>
</dbReference>
<evidence type="ECO:0000256" key="9">
    <source>
        <dbReference type="ARBA" id="ARBA00023303"/>
    </source>
</evidence>
<evidence type="ECO:0000313" key="14">
    <source>
        <dbReference type="Proteomes" id="UP001185092"/>
    </source>
</evidence>
<reference evidence="13" key="1">
    <citation type="submission" date="2023-07" db="EMBL/GenBank/DDBJ databases">
        <title>Genomic Encyclopedia of Type Strains, Phase IV (KMG-IV): sequencing the most valuable type-strain genomes for metagenomic binning, comparative biology and taxonomic classification.</title>
        <authorList>
            <person name="Goeker M."/>
        </authorList>
    </citation>
    <scope>NUCLEOTIDE SEQUENCE</scope>
    <source>
        <strain evidence="13">DSM 26174</strain>
    </source>
</reference>
<feature type="transmembrane region" description="Helical" evidence="11">
    <location>
        <begin position="381"/>
        <end position="402"/>
    </location>
</feature>